<evidence type="ECO:0000313" key="1">
    <source>
        <dbReference type="Proteomes" id="UP000286641"/>
    </source>
</evidence>
<protein>
    <submittedName>
        <fullName evidence="2">Uncharacterized protein LOC112833628</fullName>
    </submittedName>
</protein>
<dbReference type="AlphaFoldDB" id="A0A3Q7QEN8"/>
<organism evidence="1 2">
    <name type="scientific">Callorhinus ursinus</name>
    <name type="common">Northern fur seal</name>
    <dbReference type="NCBI Taxonomy" id="34884"/>
    <lineage>
        <taxon>Eukaryota</taxon>
        <taxon>Metazoa</taxon>
        <taxon>Chordata</taxon>
        <taxon>Craniata</taxon>
        <taxon>Vertebrata</taxon>
        <taxon>Euteleostomi</taxon>
        <taxon>Mammalia</taxon>
        <taxon>Eutheria</taxon>
        <taxon>Laurasiatheria</taxon>
        <taxon>Carnivora</taxon>
        <taxon>Caniformia</taxon>
        <taxon>Pinnipedia</taxon>
        <taxon>Otariidae</taxon>
        <taxon>Callorhinus</taxon>
    </lineage>
</organism>
<dbReference type="Proteomes" id="UP000286641">
    <property type="component" value="Unplaced"/>
</dbReference>
<name>A0A3Q7QEN8_CALUR</name>
<proteinExistence type="predicted"/>
<sequence length="310" mass="33286">MWGCVPCQARARLGLRQSVQAGRAPHARDRLASPAFPPSLVPSLPPSFHSAVRPFVKCQDAVTLCSMLGGGGGPVGAASRRLPSMRIAAAARGKVSKGEGREQLWRAFRLPSPAQPPSSASVGAPIGAPIQGLAGFREYLGPWLCRRLSVVPPYLVRSHSLVSPRGALARVSSLVRGHVASTRRPGFTPGPSDPQVLCSFLYSHHLPFFIISGIVFLIQRPVSFTNLIRNHCGVSVVILWAFWGPGVPAPPAPAFPLLLYSHRLLTAHPIHLLRNPAGPQSFPGSHLGHLWSPGEGAQHRRGLSVWRWLG</sequence>
<gene>
    <name evidence="2" type="primary">LOC112833628</name>
</gene>
<reference evidence="2" key="2">
    <citation type="submission" date="2025-08" db="UniProtKB">
        <authorList>
            <consortium name="RefSeq"/>
        </authorList>
    </citation>
    <scope>IDENTIFICATION</scope>
    <source>
        <tissue evidence="2">Blood</tissue>
    </source>
</reference>
<keyword evidence="1" id="KW-1185">Reference proteome</keyword>
<reference key="1">
    <citation type="submission" date="2019-01" db="UniProtKB">
        <authorList>
            <consortium name="RefSeq"/>
        </authorList>
    </citation>
    <scope>IDENTIFICATION</scope>
</reference>
<dbReference type="InParanoid" id="A0A3Q7QEN8"/>
<evidence type="ECO:0000313" key="2">
    <source>
        <dbReference type="RefSeq" id="XP_025740632.1"/>
    </source>
</evidence>
<dbReference type="RefSeq" id="XP_025740632.1">
    <property type="nucleotide sequence ID" value="XM_025884847.1"/>
</dbReference>
<accession>A0A3Q7QEN8</accession>